<dbReference type="PROSITE" id="PS00022">
    <property type="entry name" value="EGF_1"/>
    <property type="match status" value="2"/>
</dbReference>
<gene>
    <name evidence="17" type="ORF">ODALV1_LOCUS6534</name>
</gene>
<dbReference type="SMART" id="SM00042">
    <property type="entry name" value="CUB"/>
    <property type="match status" value="1"/>
</dbReference>
<dbReference type="CDD" id="cd00054">
    <property type="entry name" value="EGF_CA"/>
    <property type="match status" value="1"/>
</dbReference>
<dbReference type="Pfam" id="PF24981">
    <property type="entry name" value="Beta-prop_ATRN-LZTR1"/>
    <property type="match status" value="2"/>
</dbReference>
<feature type="domain" description="CUB" evidence="14">
    <location>
        <begin position="1232"/>
        <end position="1392"/>
    </location>
</feature>
<keyword evidence="9" id="KW-0325">Glycoprotein</keyword>
<feature type="disulfide bond" evidence="11">
    <location>
        <begin position="180"/>
        <end position="190"/>
    </location>
</feature>
<dbReference type="PANTHER" id="PTHR46093">
    <property type="entry name" value="ACYL-COA-BINDING DOMAIN-CONTAINING PROTEIN 5"/>
    <property type="match status" value="1"/>
</dbReference>
<evidence type="ECO:0000256" key="13">
    <source>
        <dbReference type="SAM" id="Phobius"/>
    </source>
</evidence>
<dbReference type="Gene3D" id="2.120.10.80">
    <property type="entry name" value="Kelch-type beta propeller"/>
    <property type="match status" value="4"/>
</dbReference>
<evidence type="ECO:0000256" key="4">
    <source>
        <dbReference type="ARBA" id="ARBA00022692"/>
    </source>
</evidence>
<dbReference type="Gene3D" id="2.60.120.290">
    <property type="entry name" value="Spermadhesin, CUB domain"/>
    <property type="match status" value="1"/>
</dbReference>
<keyword evidence="3 11" id="KW-0245">EGF-like domain</keyword>
<accession>A0ABP1Q499</accession>
<evidence type="ECO:0000256" key="8">
    <source>
        <dbReference type="ARBA" id="ARBA00023157"/>
    </source>
</evidence>
<dbReference type="SMART" id="SM00180">
    <property type="entry name" value="EGF_Lam"/>
    <property type="match status" value="4"/>
</dbReference>
<evidence type="ECO:0000256" key="2">
    <source>
        <dbReference type="ARBA" id="ARBA00022441"/>
    </source>
</evidence>
<dbReference type="Gene3D" id="2.10.25.10">
    <property type="entry name" value="Laminin"/>
    <property type="match status" value="6"/>
</dbReference>
<evidence type="ECO:0000259" key="14">
    <source>
        <dbReference type="PROSITE" id="PS01180"/>
    </source>
</evidence>
<dbReference type="PROSITE" id="PS50027">
    <property type="entry name" value="EGF_LAM_2"/>
    <property type="match status" value="1"/>
</dbReference>
<evidence type="ECO:0000256" key="1">
    <source>
        <dbReference type="ARBA" id="ARBA00004479"/>
    </source>
</evidence>
<feature type="disulfide bond" evidence="12">
    <location>
        <begin position="1202"/>
        <end position="1211"/>
    </location>
</feature>
<dbReference type="InterPro" id="IPR024731">
    <property type="entry name" value="NELL2-like_EGF"/>
</dbReference>
<evidence type="ECO:0000256" key="9">
    <source>
        <dbReference type="ARBA" id="ARBA00023180"/>
    </source>
</evidence>
<dbReference type="Pfam" id="PF07645">
    <property type="entry name" value="EGF_CA"/>
    <property type="match status" value="1"/>
</dbReference>
<dbReference type="PROSITE" id="PS50026">
    <property type="entry name" value="EGF_3"/>
    <property type="match status" value="2"/>
</dbReference>
<evidence type="ECO:0000256" key="11">
    <source>
        <dbReference type="PROSITE-ProRule" id="PRU00076"/>
    </source>
</evidence>
<dbReference type="InterPro" id="IPR000742">
    <property type="entry name" value="EGF"/>
</dbReference>
<dbReference type="InterPro" id="IPR002049">
    <property type="entry name" value="LE_dom"/>
</dbReference>
<dbReference type="InterPro" id="IPR056863">
    <property type="entry name" value="LMN_ATRN_NET-like_EGF"/>
</dbReference>
<dbReference type="PROSITE" id="PS01248">
    <property type="entry name" value="EGF_LAM_1"/>
    <property type="match status" value="1"/>
</dbReference>
<dbReference type="InterPro" id="IPR018097">
    <property type="entry name" value="EGF_Ca-bd_CS"/>
</dbReference>
<feature type="domain" description="EGF-like" evidence="15">
    <location>
        <begin position="1060"/>
        <end position="1101"/>
    </location>
</feature>
<sequence length="2697" mass="300047">MQNIVIGLFLAVEYVVLAIVCPVVIFTTGAFATSSTSSPPTPYWRLLTPSSNEGSEYDDLMMPCNRSRHHITNSTYGVISDGPGNYTQDTTCEWLIEAPKGHWISLHVDEVKTECSYDYLFVFDGNSYQKGQGRLLASFSGASKPQVTLLAQSGYMLLLLFSDPNYTLDGFKAEYSISLCPLNCSDAGECVQIQNEHICKCYESRSGFACQNISQNSTADTLEIEKAPVIVSRHLISANYRNPLARVGHSAVQVENLLYIFGGYDLNDVLDDLWMMDMDTSKAVQVLKKEDESLWPAGRYGHAGVPFNQGFLIYGGHLRAAGITDDLLYFDAKTKEWITMSSSNRLPALAYHSMTKAGSYIYIYGGGTRWGGFSHSLYRFHESQPLEWELIISSCCGKPDDRALLGHSMTLWPGKNALVLYGGVGVADVGRFSRLSSSIYVYLIEKNIWLKIDNKRSGGLQFNLTPERAFHTAHIVGHYLTILGGYSHVHNRDETCYATFVLVYSLECHIFLPQKASMKLEEGIFAHRSFVWKEEFVIVGGYRGYLNQQVQKVPLPFSNRTTESCADYDRWQWQCASDPKCGWCPSSNRCFEKTSGANCTTNLHTLQCPGICSLLTSCRSCVIPGMHCAWCDYTEQCLKLEDLHHNCVPKPSANKSIKHVSSECFDKSYRLGLTQIEYRYPIDLKNPDNVRIANSSVLVLPRDYAGGNGNNREVVSELRGFVEVFTYTAKKLEICAVHAAVNLSLSSQEETYNTSFNWTDHHHCYNLTMKSGKPVILLPDLRLQLTLSAKSFGPEVKQEKSGRVIIQPKHTGSPTFRVLKKENLRPYEQQENCSIHSTCLACLVNALCAWETETSKCINRTADISKEVGVYPVVLTPDECPLCTDKRFCEDCVQRPVGGVDCEWDEAEANCNRKGRHENNTKKSVSECPLECHLRNNCSTCLNAPGCVWCEQQQECFVFTVYTSLYQFGKCYQWADKLEQCSRCGNQLKCEPCVEQMGCGWLYDETGGICTEGDFSGPYSFPSVPEIESVSFEFNEDNELHELVPKAYTNKTWTYSICPDVDECVLNLHDCNHPNATCVNTPGSYKCICNRGYTGDGRNCEKTCLHPCKNGHCSSDFLCECNIGWTGVDCSVDCGCNYHSYCENGRCDECLNYTTGDHCEYCLETTYGNATLLDVGCRQCDCNGHGDVSKGLCDRITGKCYCLNNTEGDHCDKCAPGYFGNPSRGHPCYRKCGGRVVLNGTRGYFGFYPEKYNVYSSKLSSRKYGLKEGEHMSQNVPVVTHCLWLIRATPEESNDQSDEVVNLIDPIHEELEIEIEKDYRILCQRNGLQIFSTWAGSRYHAPLIATVCSNEDSPSSRASVVISLRGRNAAVLLQFAQMGMIKFSFNASYRLVRKRTIIPPSTDVSDVPVTISKLYDGRSVLRRFGHSLHLESKNMWIFGGYSLSHGPLNDIRHYDRDSGNWVPLTITVTQGEEAVPPSRYFHGGTLTPPSSILIHGGMTSNVTFLSDTWKFDTRSSRWTKLCEGLLDSPKLAGHTLTVKPDLDGEGFIVIMIGGFNSLSGFSDKVYILSSTSSECWTSLDTIGSGPVGVYGHSAVYHQHSDTIYVFGGMIYESHSVTISSRLYSFQIPKKRWSVLPNGDENYWPSPLTFPPRKYLHSAVSTDSYMLIIGGYGNTITVSMIAYVYSCNSWQALDQVQGQEVLNRVATASSIYNHQVLTMGGLLVRGGVSTESVYQLSLPEDILCSVHNNSDRCKAVKFCSVCSSNNDQKEQCYRSELDMPTKCSSGATNIRFWSGKACSTISFHEDKCDRLKTCGECLAVWPTHPNSSQGCTWCTTYFNVGRCIPISKTCETENQRGQKQRTITDSSYCSDCSASQCEKCGASGCVWSRQIIRHIQRGIEVRFTPQYDWSCVPKFIINSTSLSVSSSPPVPCTPPCSEHITCQECLKSAGGEGGFSSCRWSVVFNKCLSPAHIPMLCFGGVCGTVLENDPEICPKGCGVLKSCSSCLQNPLCGWCALEEKNGEGECMSAEKVVGEGFACRPGFNWSYAVCPKENECTNLHHDCDHISEVCINLDEGYRCQCKEGYNRTESGCIPICIPSCVNGKCAAPNSCECNFGFVGKNCNDKCNCNGHSNCLEDDLDNCVNCLNNTQGPHCAKCKTFFVGDPTNNGACISCHDYCNSHTPICLSEENYNQWCNNTVTTNFDPQKLREEILASGIRSGPTNVAYCCGCSNNTSGSTCKGCLQGHFRAYAELTQPCRKCECHGHSDTCDAKTGLNCHCGNNTDSEECPSGTIKQSPHHQCWKMQCAKCKEHYFGTPTGGHQCYKQLAVDVDSCFSPDSPEAKSCSLNPEPLLSGRTAFFAVQPKFMNVNIRIWLDVTIGAINVYLASRDDMFLVHWDNQSNLHRVEFDVKYGLAGIRSDIMRGQSPRNNPFVSQDEGVSDESQTLESLSIENMSELGPTSQPLTTILPGMGNKLVQIEAAGFASYHTVTDSKAVLLVKNLRNRLVITLPQENHDLRTTRFYLILEGLGDKSHGSIFFRQDQQHIDLFVFFSVFFSSFFIFLSLCGVLYKFKQTIDIRRARQRHVDEMLSMAKRPFAVTTVILEPDPNSHLYEAYTQCRKVCRKGCICLRPIAAEFTTDHATGGSGPNNSTNSAVCTMLVTTAGGPSAPVRLCLASVLVSLRHYPTHNIVRRRRIQTQ</sequence>
<evidence type="ECO:0000313" key="18">
    <source>
        <dbReference type="Proteomes" id="UP001642540"/>
    </source>
</evidence>
<dbReference type="SMART" id="SM00179">
    <property type="entry name" value="EGF_CA"/>
    <property type="match status" value="2"/>
</dbReference>
<dbReference type="PROSITE" id="PS01187">
    <property type="entry name" value="EGF_CA"/>
    <property type="match status" value="1"/>
</dbReference>
<dbReference type="EMBL" id="CAXLJM020000020">
    <property type="protein sequence ID" value="CAL8086766.1"/>
    <property type="molecule type" value="Genomic_DNA"/>
</dbReference>
<dbReference type="InterPro" id="IPR006652">
    <property type="entry name" value="Kelch_1"/>
</dbReference>
<dbReference type="InterPro" id="IPR049883">
    <property type="entry name" value="NOTCH1_EGF-like"/>
</dbReference>
<keyword evidence="5" id="KW-0732">Signal</keyword>
<dbReference type="InterPro" id="IPR016201">
    <property type="entry name" value="PSI"/>
</dbReference>
<dbReference type="PROSITE" id="PS01186">
    <property type="entry name" value="EGF_2"/>
    <property type="match status" value="1"/>
</dbReference>
<dbReference type="Pfam" id="PF00053">
    <property type="entry name" value="EGF_laminin"/>
    <property type="match status" value="1"/>
</dbReference>
<evidence type="ECO:0000259" key="15">
    <source>
        <dbReference type="PROSITE" id="PS50026"/>
    </source>
</evidence>
<dbReference type="SUPFAM" id="SSF49854">
    <property type="entry name" value="Spermadhesin, CUB domain"/>
    <property type="match status" value="1"/>
</dbReference>
<comment type="subcellular location">
    <subcellularLocation>
        <location evidence="1">Membrane</location>
        <topology evidence="1">Single-pass type I membrane protein</topology>
    </subcellularLocation>
</comment>
<protein>
    <recommendedName>
        <fullName evidence="19">Multiple epidermal growth factor-like domains protein 8</fullName>
    </recommendedName>
</protein>
<dbReference type="PROSITE" id="PS00010">
    <property type="entry name" value="ASX_HYDROXYL"/>
    <property type="match status" value="2"/>
</dbReference>
<feature type="transmembrane region" description="Helical" evidence="13">
    <location>
        <begin position="2546"/>
        <end position="2568"/>
    </location>
</feature>
<dbReference type="InterPro" id="IPR015915">
    <property type="entry name" value="Kelch-typ_b-propeller"/>
</dbReference>
<dbReference type="InterPro" id="IPR001881">
    <property type="entry name" value="EGF-like_Ca-bd_dom"/>
</dbReference>
<dbReference type="Pfam" id="PF24973">
    <property type="entry name" value="EGF_LMN_ATRN"/>
    <property type="match status" value="2"/>
</dbReference>
<dbReference type="Pfam" id="PF01344">
    <property type="entry name" value="Kelch_1"/>
    <property type="match status" value="1"/>
</dbReference>
<dbReference type="InterPro" id="IPR000152">
    <property type="entry name" value="EGF-type_Asp/Asn_hydroxyl_site"/>
</dbReference>
<keyword evidence="10 12" id="KW-0424">Laminin EGF-like domain</keyword>
<feature type="domain" description="CUB" evidence="14">
    <location>
        <begin position="64"/>
        <end position="178"/>
    </location>
</feature>
<dbReference type="PANTHER" id="PTHR46093:SF16">
    <property type="entry name" value="MULTIPLE EGF-LIKE-DOMAINS 8"/>
    <property type="match status" value="1"/>
</dbReference>
<dbReference type="Pfam" id="PF00431">
    <property type="entry name" value="CUB"/>
    <property type="match status" value="1"/>
</dbReference>
<keyword evidence="13" id="KW-0472">Membrane</keyword>
<dbReference type="InterPro" id="IPR035914">
    <property type="entry name" value="Sperma_CUB_dom_sf"/>
</dbReference>
<dbReference type="CDD" id="cd00041">
    <property type="entry name" value="CUB"/>
    <property type="match status" value="1"/>
</dbReference>
<dbReference type="InterPro" id="IPR056737">
    <property type="entry name" value="Beta-prop_ATRN-MKLN-like"/>
</dbReference>
<evidence type="ECO:0008006" key="19">
    <source>
        <dbReference type="Google" id="ProtNLM"/>
    </source>
</evidence>
<dbReference type="SMART" id="SM00181">
    <property type="entry name" value="EGF"/>
    <property type="match status" value="6"/>
</dbReference>
<reference evidence="17 18" key="1">
    <citation type="submission" date="2024-08" db="EMBL/GenBank/DDBJ databases">
        <authorList>
            <person name="Cucini C."/>
            <person name="Frati F."/>
        </authorList>
    </citation>
    <scope>NUCLEOTIDE SEQUENCE [LARGE SCALE GENOMIC DNA]</scope>
</reference>
<evidence type="ECO:0000256" key="12">
    <source>
        <dbReference type="PROSITE-ProRule" id="PRU00460"/>
    </source>
</evidence>
<proteinExistence type="predicted"/>
<keyword evidence="8 11" id="KW-1015">Disulfide bond</keyword>
<evidence type="ECO:0000256" key="6">
    <source>
        <dbReference type="ARBA" id="ARBA00022737"/>
    </source>
</evidence>
<keyword evidence="4 13" id="KW-0812">Transmembrane</keyword>
<dbReference type="SUPFAM" id="SSF117281">
    <property type="entry name" value="Kelch motif"/>
    <property type="match status" value="2"/>
</dbReference>
<feature type="domain" description="Laminin EGF-like" evidence="16">
    <location>
        <begin position="1180"/>
        <end position="1230"/>
    </location>
</feature>
<keyword evidence="18" id="KW-1185">Reference proteome</keyword>
<comment type="caution">
    <text evidence="11">Lacks conserved residue(s) required for the propagation of feature annotation.</text>
</comment>
<evidence type="ECO:0000256" key="3">
    <source>
        <dbReference type="ARBA" id="ARBA00022536"/>
    </source>
</evidence>
<evidence type="ECO:0000256" key="10">
    <source>
        <dbReference type="ARBA" id="ARBA00023292"/>
    </source>
</evidence>
<dbReference type="Pfam" id="PF12947">
    <property type="entry name" value="EGF_3"/>
    <property type="match status" value="1"/>
</dbReference>
<feature type="disulfide bond" evidence="11">
    <location>
        <begin position="201"/>
        <end position="210"/>
    </location>
</feature>
<dbReference type="Proteomes" id="UP001642540">
    <property type="component" value="Unassembled WGS sequence"/>
</dbReference>
<feature type="domain" description="EGF-like" evidence="15">
    <location>
        <begin position="176"/>
        <end position="211"/>
    </location>
</feature>
<evidence type="ECO:0000259" key="16">
    <source>
        <dbReference type="PROSITE" id="PS50027"/>
    </source>
</evidence>
<organism evidence="17 18">
    <name type="scientific">Orchesella dallaii</name>
    <dbReference type="NCBI Taxonomy" id="48710"/>
    <lineage>
        <taxon>Eukaryota</taxon>
        <taxon>Metazoa</taxon>
        <taxon>Ecdysozoa</taxon>
        <taxon>Arthropoda</taxon>
        <taxon>Hexapoda</taxon>
        <taxon>Collembola</taxon>
        <taxon>Entomobryomorpha</taxon>
        <taxon>Entomobryoidea</taxon>
        <taxon>Orchesellidae</taxon>
        <taxon>Orchesellinae</taxon>
        <taxon>Orchesella</taxon>
    </lineage>
</organism>
<name>A0ABP1Q499_9HEXA</name>
<dbReference type="SMART" id="SM00423">
    <property type="entry name" value="PSI"/>
    <property type="match status" value="8"/>
</dbReference>
<keyword evidence="7 13" id="KW-1133">Transmembrane helix</keyword>
<evidence type="ECO:0000256" key="7">
    <source>
        <dbReference type="ARBA" id="ARBA00022989"/>
    </source>
</evidence>
<evidence type="ECO:0000313" key="17">
    <source>
        <dbReference type="EMBL" id="CAL8086766.1"/>
    </source>
</evidence>
<dbReference type="SUPFAM" id="SSF57196">
    <property type="entry name" value="EGF/Laminin"/>
    <property type="match status" value="3"/>
</dbReference>
<evidence type="ECO:0000256" key="5">
    <source>
        <dbReference type="ARBA" id="ARBA00022729"/>
    </source>
</evidence>
<keyword evidence="6" id="KW-0677">Repeat</keyword>
<dbReference type="CDD" id="cd00055">
    <property type="entry name" value="EGF_Lam"/>
    <property type="match status" value="2"/>
</dbReference>
<comment type="caution">
    <text evidence="17">The sequence shown here is derived from an EMBL/GenBank/DDBJ whole genome shotgun (WGS) entry which is preliminary data.</text>
</comment>
<feature type="disulfide bond" evidence="12">
    <location>
        <begin position="1214"/>
        <end position="1228"/>
    </location>
</feature>
<dbReference type="PROSITE" id="PS01180">
    <property type="entry name" value="CUB"/>
    <property type="match status" value="2"/>
</dbReference>
<dbReference type="InterPro" id="IPR000859">
    <property type="entry name" value="CUB_dom"/>
</dbReference>
<keyword evidence="2" id="KW-0880">Kelch repeat</keyword>